<evidence type="ECO:0000256" key="9">
    <source>
        <dbReference type="ARBA" id="ARBA00022748"/>
    </source>
</evidence>
<keyword evidence="9 12" id="KW-0201">Cytochrome c-type biogenesis</keyword>
<evidence type="ECO:0000313" key="14">
    <source>
        <dbReference type="Proteomes" id="UP000565745"/>
    </source>
</evidence>
<evidence type="ECO:0000256" key="11">
    <source>
        <dbReference type="ARBA" id="ARBA00023136"/>
    </source>
</evidence>
<evidence type="ECO:0000256" key="2">
    <source>
        <dbReference type="ARBA" id="ARBA00004377"/>
    </source>
</evidence>
<evidence type="ECO:0000256" key="3">
    <source>
        <dbReference type="ARBA" id="ARBA00008741"/>
    </source>
</evidence>
<dbReference type="AlphaFoldDB" id="A0A7W6MCD3"/>
<keyword evidence="14" id="KW-1185">Reference proteome</keyword>
<dbReference type="EMBL" id="JACIFU010000004">
    <property type="protein sequence ID" value="MBB4175491.1"/>
    <property type="molecule type" value="Genomic_DNA"/>
</dbReference>
<comment type="subcellular location">
    <subcellularLocation>
        <location evidence="2 12">Cell inner membrane</location>
        <topology evidence="2 12">Single-pass membrane protein</topology>
    </subcellularLocation>
</comment>
<evidence type="ECO:0000256" key="10">
    <source>
        <dbReference type="ARBA" id="ARBA00022989"/>
    </source>
</evidence>
<dbReference type="GO" id="GO:0005886">
    <property type="term" value="C:plasma membrane"/>
    <property type="evidence" value="ECO:0007669"/>
    <property type="project" value="UniProtKB-SubCell"/>
</dbReference>
<dbReference type="Proteomes" id="UP000565745">
    <property type="component" value="Unassembled WGS sequence"/>
</dbReference>
<proteinExistence type="inferred from homology"/>
<evidence type="ECO:0000256" key="12">
    <source>
        <dbReference type="RuleBase" id="RU363101"/>
    </source>
</evidence>
<keyword evidence="7 12" id="KW-0997">Cell inner membrane</keyword>
<evidence type="ECO:0000313" key="13">
    <source>
        <dbReference type="EMBL" id="MBB4175491.1"/>
    </source>
</evidence>
<dbReference type="GO" id="GO:0015886">
    <property type="term" value="P:heme transport"/>
    <property type="evidence" value="ECO:0007669"/>
    <property type="project" value="InterPro"/>
</dbReference>
<organism evidence="13 14">
    <name type="scientific">Sulfitobacter noctilucicola</name>
    <dbReference type="NCBI Taxonomy" id="1342301"/>
    <lineage>
        <taxon>Bacteria</taxon>
        <taxon>Pseudomonadati</taxon>
        <taxon>Pseudomonadota</taxon>
        <taxon>Alphaproteobacteria</taxon>
        <taxon>Rhodobacterales</taxon>
        <taxon>Roseobacteraceae</taxon>
        <taxon>Sulfitobacter</taxon>
    </lineage>
</organism>
<dbReference type="OrthoDB" id="7874534at2"/>
<dbReference type="RefSeq" id="WP_037969226.1">
    <property type="nucleotide sequence ID" value="NZ_JACIFU010000004.1"/>
</dbReference>
<dbReference type="NCBIfam" id="TIGR03141">
    <property type="entry name" value="cytochro_ccmD"/>
    <property type="match status" value="1"/>
</dbReference>
<keyword evidence="6 12" id="KW-1003">Cell membrane</keyword>
<name>A0A7W6MCD3_9RHOB</name>
<comment type="similarity">
    <text evidence="3 12">Belongs to the CcmD/CycX/HelD family.</text>
</comment>
<keyword evidence="8 12" id="KW-0812">Transmembrane</keyword>
<evidence type="ECO:0000256" key="4">
    <source>
        <dbReference type="ARBA" id="ARBA00016461"/>
    </source>
</evidence>
<keyword evidence="11 12" id="KW-0472">Membrane</keyword>
<evidence type="ECO:0000256" key="6">
    <source>
        <dbReference type="ARBA" id="ARBA00022475"/>
    </source>
</evidence>
<feature type="transmembrane region" description="Helical" evidence="12">
    <location>
        <begin position="12"/>
        <end position="31"/>
    </location>
</feature>
<evidence type="ECO:0000256" key="5">
    <source>
        <dbReference type="ARBA" id="ARBA00022448"/>
    </source>
</evidence>
<keyword evidence="10 12" id="KW-1133">Transmembrane helix</keyword>
<dbReference type="Pfam" id="PF04995">
    <property type="entry name" value="CcmD"/>
    <property type="match status" value="1"/>
</dbReference>
<keyword evidence="5 12" id="KW-0813">Transport</keyword>
<evidence type="ECO:0000256" key="1">
    <source>
        <dbReference type="ARBA" id="ARBA00002442"/>
    </source>
</evidence>
<evidence type="ECO:0000256" key="7">
    <source>
        <dbReference type="ARBA" id="ARBA00022519"/>
    </source>
</evidence>
<dbReference type="InterPro" id="IPR007078">
    <property type="entry name" value="Haem_export_protD_CcmD"/>
</dbReference>
<protein>
    <recommendedName>
        <fullName evidence="4 12">Heme exporter protein D</fullName>
    </recommendedName>
</protein>
<comment type="function">
    <text evidence="1 12">Required for the export of heme to the periplasm for the biogenesis of c-type cytochromes.</text>
</comment>
<evidence type="ECO:0000256" key="8">
    <source>
        <dbReference type="ARBA" id="ARBA00022692"/>
    </source>
</evidence>
<gene>
    <name evidence="13" type="ORF">GGR93_003284</name>
</gene>
<accession>A0A7W6MCD3</accession>
<comment type="caution">
    <text evidence="13">The sequence shown here is derived from an EMBL/GenBank/DDBJ whole genome shotgun (WGS) entry which is preliminary data.</text>
</comment>
<reference evidence="13 14" key="1">
    <citation type="submission" date="2020-08" db="EMBL/GenBank/DDBJ databases">
        <title>Genomic Encyclopedia of Type Strains, Phase IV (KMG-IV): sequencing the most valuable type-strain genomes for metagenomic binning, comparative biology and taxonomic classification.</title>
        <authorList>
            <person name="Goeker M."/>
        </authorList>
    </citation>
    <scope>NUCLEOTIDE SEQUENCE [LARGE SCALE GENOMIC DNA]</scope>
    <source>
        <strain evidence="13 14">DSM 101015</strain>
    </source>
</reference>
<dbReference type="GO" id="GO:0017004">
    <property type="term" value="P:cytochrome complex assembly"/>
    <property type="evidence" value="ECO:0007669"/>
    <property type="project" value="UniProtKB-KW"/>
</dbReference>
<sequence length="52" mass="5534">MMPELGKYAVEVLSAYAVSLTLLAGLVWLSLRRGKAARAALKAVETEADKNG</sequence>